<gene>
    <name evidence="2" type="ORF">K491DRAFT_590365</name>
</gene>
<sequence>MATIETKQDVTAPAPAQHKSTPAPLVPGNPTPPPSQAGTEPKISTSADTPDNISPPFSPSSTTPVLEKDDVGLDFAGNVDVNDDLPTEHDLKRVGDLLVLDAKGQSRPFKDLYQGEGVAPRQLIIFVRHFFCGNCQEYLRTLSSSITPESLLALEQPTFITVIGCGRPELIDMYVETTNCSFPVYADPTRKLYDLLGMTRTFDLGKKPGYIHSNLFVTSVQSIMQGIKTGNKALKGGDFKQVGGEFLFEEGKCVWVHRMKNTRDHSEVTEVRRLVGLDGTRPPMRKRWSHSVKKATAEGKEKEGIAGRMRSASWGKVRVRSKSRGAKGVTPPGETKEEEEMKLSGRPTV</sequence>
<dbReference type="AlphaFoldDB" id="A0A6A6TIQ5"/>
<accession>A0A6A6TIQ5</accession>
<dbReference type="Gene3D" id="3.40.30.10">
    <property type="entry name" value="Glutaredoxin"/>
    <property type="match status" value="1"/>
</dbReference>
<dbReference type="Pfam" id="PF13911">
    <property type="entry name" value="AhpC-TSA_2"/>
    <property type="match status" value="1"/>
</dbReference>
<organism evidence="2 3">
    <name type="scientific">Lophiostoma macrostomum CBS 122681</name>
    <dbReference type="NCBI Taxonomy" id="1314788"/>
    <lineage>
        <taxon>Eukaryota</taxon>
        <taxon>Fungi</taxon>
        <taxon>Dikarya</taxon>
        <taxon>Ascomycota</taxon>
        <taxon>Pezizomycotina</taxon>
        <taxon>Dothideomycetes</taxon>
        <taxon>Pleosporomycetidae</taxon>
        <taxon>Pleosporales</taxon>
        <taxon>Lophiostomataceae</taxon>
        <taxon>Lophiostoma</taxon>
    </lineage>
</organism>
<keyword evidence="3" id="KW-1185">Reference proteome</keyword>
<feature type="region of interest" description="Disordered" evidence="1">
    <location>
        <begin position="1"/>
        <end position="68"/>
    </location>
</feature>
<evidence type="ECO:0000313" key="2">
    <source>
        <dbReference type="EMBL" id="KAF2659770.1"/>
    </source>
</evidence>
<dbReference type="FunFam" id="3.40.30.10:FF:000404">
    <property type="entry name" value="WGS project CABT00000000 data, contig 2.14"/>
    <property type="match status" value="1"/>
</dbReference>
<dbReference type="Proteomes" id="UP000799324">
    <property type="component" value="Unassembled WGS sequence"/>
</dbReference>
<dbReference type="InterPro" id="IPR032801">
    <property type="entry name" value="PXL2A/B/C"/>
</dbReference>
<proteinExistence type="predicted"/>
<feature type="compositionally biased region" description="Pro residues" evidence="1">
    <location>
        <begin position="24"/>
        <end position="35"/>
    </location>
</feature>
<dbReference type="OrthoDB" id="40334at2759"/>
<reference evidence="2" key="1">
    <citation type="journal article" date="2020" name="Stud. Mycol.">
        <title>101 Dothideomycetes genomes: a test case for predicting lifestyles and emergence of pathogens.</title>
        <authorList>
            <person name="Haridas S."/>
            <person name="Albert R."/>
            <person name="Binder M."/>
            <person name="Bloem J."/>
            <person name="Labutti K."/>
            <person name="Salamov A."/>
            <person name="Andreopoulos B."/>
            <person name="Baker S."/>
            <person name="Barry K."/>
            <person name="Bills G."/>
            <person name="Bluhm B."/>
            <person name="Cannon C."/>
            <person name="Castanera R."/>
            <person name="Culley D."/>
            <person name="Daum C."/>
            <person name="Ezra D."/>
            <person name="Gonzalez J."/>
            <person name="Henrissat B."/>
            <person name="Kuo A."/>
            <person name="Liang C."/>
            <person name="Lipzen A."/>
            <person name="Lutzoni F."/>
            <person name="Magnuson J."/>
            <person name="Mondo S."/>
            <person name="Nolan M."/>
            <person name="Ohm R."/>
            <person name="Pangilinan J."/>
            <person name="Park H.-J."/>
            <person name="Ramirez L."/>
            <person name="Alfaro M."/>
            <person name="Sun H."/>
            <person name="Tritt A."/>
            <person name="Yoshinaga Y."/>
            <person name="Zwiers L.-H."/>
            <person name="Turgeon B."/>
            <person name="Goodwin S."/>
            <person name="Spatafora J."/>
            <person name="Crous P."/>
            <person name="Grigoriev I."/>
        </authorList>
    </citation>
    <scope>NUCLEOTIDE SEQUENCE</scope>
    <source>
        <strain evidence="2">CBS 122681</strain>
    </source>
</reference>
<dbReference type="PANTHER" id="PTHR28630:SF3">
    <property type="entry name" value="PEROXIREDOXIN-LIKE 2C"/>
    <property type="match status" value="1"/>
</dbReference>
<feature type="region of interest" description="Disordered" evidence="1">
    <location>
        <begin position="301"/>
        <end position="349"/>
    </location>
</feature>
<dbReference type="CDD" id="cd02970">
    <property type="entry name" value="PRX_like2"/>
    <property type="match status" value="1"/>
</dbReference>
<evidence type="ECO:0000313" key="3">
    <source>
        <dbReference type="Proteomes" id="UP000799324"/>
    </source>
</evidence>
<dbReference type="InterPro" id="IPR036249">
    <property type="entry name" value="Thioredoxin-like_sf"/>
</dbReference>
<protein>
    <recommendedName>
        <fullName evidence="4">AhpC-TSA-domain-containing protein</fullName>
    </recommendedName>
</protein>
<feature type="compositionally biased region" description="Polar residues" evidence="1">
    <location>
        <begin position="36"/>
        <end position="52"/>
    </location>
</feature>
<evidence type="ECO:0000256" key="1">
    <source>
        <dbReference type="SAM" id="MobiDB-lite"/>
    </source>
</evidence>
<dbReference type="PANTHER" id="PTHR28630">
    <property type="match status" value="1"/>
</dbReference>
<dbReference type="SUPFAM" id="SSF52833">
    <property type="entry name" value="Thioredoxin-like"/>
    <property type="match status" value="1"/>
</dbReference>
<name>A0A6A6TIQ5_9PLEO</name>
<dbReference type="EMBL" id="MU004304">
    <property type="protein sequence ID" value="KAF2659770.1"/>
    <property type="molecule type" value="Genomic_DNA"/>
</dbReference>
<evidence type="ECO:0008006" key="4">
    <source>
        <dbReference type="Google" id="ProtNLM"/>
    </source>
</evidence>